<dbReference type="InterPro" id="IPR000573">
    <property type="entry name" value="AconitaseA/IPMdHydase_ssu_swvl"/>
</dbReference>
<dbReference type="OrthoDB" id="2224430at2759"/>
<accession>A0A6A5S7W7</accession>
<dbReference type="GO" id="GO:0006099">
    <property type="term" value="P:tricarboxylic acid cycle"/>
    <property type="evidence" value="ECO:0007669"/>
    <property type="project" value="TreeGrafter"/>
</dbReference>
<keyword evidence="4" id="KW-1185">Reference proteome</keyword>
<name>A0A6A5S7W7_9PLEO</name>
<dbReference type="PANTHER" id="PTHR43160:SF3">
    <property type="entry name" value="ACONITATE HYDRATASE, MITOCHONDRIAL"/>
    <property type="match status" value="1"/>
</dbReference>
<sequence>MGEDLYQAPVHNASQLSVDLDPQSYRLQLLQPFNAWCPGSTTSMSILTKVKGKCTSDHISPVGPRYKYRVHLENISNNMLLADENAWLPSESRMLGHTTHPLTREISLIHEVARDLRDQGVKWCIIGDWNYGEGSSREHAALEPRYLGGVVIIARSFARIHETNLKMQGMLPLVFADPQDYDRVREGDCITLVGVEEGELGPGIQVVMWMKSRNGGE</sequence>
<dbReference type="GO" id="GO:0005829">
    <property type="term" value="C:cytosol"/>
    <property type="evidence" value="ECO:0007669"/>
    <property type="project" value="TreeGrafter"/>
</dbReference>
<evidence type="ECO:0000313" key="3">
    <source>
        <dbReference type="EMBL" id="KAF1935624.1"/>
    </source>
</evidence>
<dbReference type="Proteomes" id="UP000800038">
    <property type="component" value="Unassembled WGS sequence"/>
</dbReference>
<evidence type="ECO:0000259" key="2">
    <source>
        <dbReference type="Pfam" id="PF00694"/>
    </source>
</evidence>
<protein>
    <recommendedName>
        <fullName evidence="1">Aconitate hydratase, mitochondrial</fullName>
    </recommendedName>
</protein>
<reference evidence="3" key="1">
    <citation type="journal article" date="2020" name="Stud. Mycol.">
        <title>101 Dothideomycetes genomes: a test case for predicting lifestyles and emergence of pathogens.</title>
        <authorList>
            <person name="Haridas S."/>
            <person name="Albert R."/>
            <person name="Binder M."/>
            <person name="Bloem J."/>
            <person name="Labutti K."/>
            <person name="Salamov A."/>
            <person name="Andreopoulos B."/>
            <person name="Baker S."/>
            <person name="Barry K."/>
            <person name="Bills G."/>
            <person name="Bluhm B."/>
            <person name="Cannon C."/>
            <person name="Castanera R."/>
            <person name="Culley D."/>
            <person name="Daum C."/>
            <person name="Ezra D."/>
            <person name="Gonzalez J."/>
            <person name="Henrissat B."/>
            <person name="Kuo A."/>
            <person name="Liang C."/>
            <person name="Lipzen A."/>
            <person name="Lutzoni F."/>
            <person name="Magnuson J."/>
            <person name="Mondo S."/>
            <person name="Nolan M."/>
            <person name="Ohm R."/>
            <person name="Pangilinan J."/>
            <person name="Park H.-J."/>
            <person name="Ramirez L."/>
            <person name="Alfaro M."/>
            <person name="Sun H."/>
            <person name="Tritt A."/>
            <person name="Yoshinaga Y."/>
            <person name="Zwiers L.-H."/>
            <person name="Turgeon B."/>
            <person name="Goodwin S."/>
            <person name="Spatafora J."/>
            <person name="Crous P."/>
            <person name="Grigoriev I."/>
        </authorList>
    </citation>
    <scope>NUCLEOTIDE SEQUENCE</scope>
    <source>
        <strain evidence="3">CBS 161.51</strain>
    </source>
</reference>
<evidence type="ECO:0000256" key="1">
    <source>
        <dbReference type="ARBA" id="ARBA00015940"/>
    </source>
</evidence>
<proteinExistence type="predicted"/>
<feature type="domain" description="Aconitase A/isopropylmalate dehydratase small subunit swivel" evidence="2">
    <location>
        <begin position="44"/>
        <end position="177"/>
    </location>
</feature>
<dbReference type="PANTHER" id="PTHR43160">
    <property type="entry name" value="ACONITATE HYDRATASE B"/>
    <property type="match status" value="1"/>
</dbReference>
<dbReference type="Pfam" id="PF00694">
    <property type="entry name" value="Aconitase_C"/>
    <property type="match status" value="1"/>
</dbReference>
<dbReference type="GO" id="GO:0003994">
    <property type="term" value="F:aconitate hydratase activity"/>
    <property type="evidence" value="ECO:0007669"/>
    <property type="project" value="TreeGrafter"/>
</dbReference>
<dbReference type="InterPro" id="IPR050926">
    <property type="entry name" value="Aconitase/IPM_isomerase"/>
</dbReference>
<evidence type="ECO:0000313" key="4">
    <source>
        <dbReference type="Proteomes" id="UP000800038"/>
    </source>
</evidence>
<dbReference type="InterPro" id="IPR015928">
    <property type="entry name" value="Aconitase/3IPM_dehydase_swvl"/>
</dbReference>
<organism evidence="3 4">
    <name type="scientific">Clathrospora elynae</name>
    <dbReference type="NCBI Taxonomy" id="706981"/>
    <lineage>
        <taxon>Eukaryota</taxon>
        <taxon>Fungi</taxon>
        <taxon>Dikarya</taxon>
        <taxon>Ascomycota</taxon>
        <taxon>Pezizomycotina</taxon>
        <taxon>Dothideomycetes</taxon>
        <taxon>Pleosporomycetidae</taxon>
        <taxon>Pleosporales</taxon>
        <taxon>Diademaceae</taxon>
        <taxon>Clathrospora</taxon>
    </lineage>
</organism>
<dbReference type="EMBL" id="ML976250">
    <property type="protein sequence ID" value="KAF1935624.1"/>
    <property type="molecule type" value="Genomic_DNA"/>
</dbReference>
<dbReference type="GO" id="GO:0051539">
    <property type="term" value="F:4 iron, 4 sulfur cluster binding"/>
    <property type="evidence" value="ECO:0007669"/>
    <property type="project" value="TreeGrafter"/>
</dbReference>
<dbReference type="GO" id="GO:0005739">
    <property type="term" value="C:mitochondrion"/>
    <property type="evidence" value="ECO:0007669"/>
    <property type="project" value="TreeGrafter"/>
</dbReference>
<dbReference type="SUPFAM" id="SSF52016">
    <property type="entry name" value="LeuD/IlvD-like"/>
    <property type="match status" value="1"/>
</dbReference>
<dbReference type="AlphaFoldDB" id="A0A6A5S7W7"/>
<dbReference type="Gene3D" id="3.20.19.10">
    <property type="entry name" value="Aconitase, domain 4"/>
    <property type="match status" value="1"/>
</dbReference>
<gene>
    <name evidence="3" type="ORF">EJ02DRAFT_428265</name>
</gene>